<sequence>MKKLLLAISTVFLLAGCGPVFNQKQTLTTHTTAVRTAVTKEKKALSAIDAAFNAFPSTFQTAYQDDPKADFAQDQALTQLTEDAKTAFAKFEAAHDALDSSQTALNKLANQHASNLPTTSLQSLATSLRLTKLDNRTYATYYKELSEAVNQFYRDVATDPSAKAADAALTRLNQYIGSLSQQTDILTANLGTVQEDNQALKKAVVKMKD</sequence>
<comment type="caution">
    <text evidence="2">The sequence shown here is derived from an EMBL/GenBank/DDBJ whole genome shotgun (WGS) entry which is preliminary data.</text>
</comment>
<dbReference type="EMBL" id="AZDJ01000026">
    <property type="protein sequence ID" value="KRK71695.1"/>
    <property type="molecule type" value="Genomic_DNA"/>
</dbReference>
<proteinExistence type="predicted"/>
<reference evidence="2 3" key="1">
    <citation type="journal article" date="2015" name="Genome Announc.">
        <title>Expanding the biotechnology potential of lactobacilli through comparative genomics of 213 strains and associated genera.</title>
        <authorList>
            <person name="Sun Z."/>
            <person name="Harris H.M."/>
            <person name="McCann A."/>
            <person name="Guo C."/>
            <person name="Argimon S."/>
            <person name="Zhang W."/>
            <person name="Yang X."/>
            <person name="Jeffery I.B."/>
            <person name="Cooney J.C."/>
            <person name="Kagawa T.F."/>
            <person name="Liu W."/>
            <person name="Song Y."/>
            <person name="Salvetti E."/>
            <person name="Wrobel A."/>
            <person name="Rasinkangas P."/>
            <person name="Parkhill J."/>
            <person name="Rea M.C."/>
            <person name="O'Sullivan O."/>
            <person name="Ritari J."/>
            <person name="Douillard F.P."/>
            <person name="Paul Ross R."/>
            <person name="Yang R."/>
            <person name="Briner A.E."/>
            <person name="Felis G.E."/>
            <person name="de Vos W.M."/>
            <person name="Barrangou R."/>
            <person name="Klaenhammer T.R."/>
            <person name="Caufield P.W."/>
            <person name="Cui Y."/>
            <person name="Zhang H."/>
            <person name="O'Toole P.W."/>
        </authorList>
    </citation>
    <scope>NUCLEOTIDE SEQUENCE [LARGE SCALE GENOMIC DNA]</scope>
    <source>
        <strain evidence="2 3">JCM 17158</strain>
    </source>
</reference>
<protein>
    <recommendedName>
        <fullName evidence="4">Lipoprotein</fullName>
    </recommendedName>
</protein>
<dbReference type="PROSITE" id="PS51257">
    <property type="entry name" value="PROKAR_LIPOPROTEIN"/>
    <property type="match status" value="1"/>
</dbReference>
<evidence type="ECO:0000313" key="3">
    <source>
        <dbReference type="Proteomes" id="UP000051804"/>
    </source>
</evidence>
<feature type="chain" id="PRO_5038893922" description="Lipoprotein" evidence="1">
    <location>
        <begin position="23"/>
        <end position="209"/>
    </location>
</feature>
<evidence type="ECO:0000256" key="1">
    <source>
        <dbReference type="SAM" id="SignalP"/>
    </source>
</evidence>
<feature type="signal peptide" evidence="1">
    <location>
        <begin position="1"/>
        <end position="22"/>
    </location>
</feature>
<organism evidence="2 3">
    <name type="scientific">Lacticaseibacillus nasuensis JCM 17158</name>
    <dbReference type="NCBI Taxonomy" id="1291734"/>
    <lineage>
        <taxon>Bacteria</taxon>
        <taxon>Bacillati</taxon>
        <taxon>Bacillota</taxon>
        <taxon>Bacilli</taxon>
        <taxon>Lactobacillales</taxon>
        <taxon>Lactobacillaceae</taxon>
        <taxon>Lacticaseibacillus</taxon>
    </lineage>
</organism>
<dbReference type="RefSeq" id="WP_056951202.1">
    <property type="nucleotide sequence ID" value="NZ_AZDJ01000026.1"/>
</dbReference>
<name>A0A0R1JK60_9LACO</name>
<dbReference type="AlphaFoldDB" id="A0A0R1JK60"/>
<dbReference type="OrthoDB" id="2328466at2"/>
<dbReference type="Proteomes" id="UP000051804">
    <property type="component" value="Unassembled WGS sequence"/>
</dbReference>
<accession>A0A0R1JK60</accession>
<gene>
    <name evidence="2" type="ORF">FD02_GL001937</name>
</gene>
<evidence type="ECO:0000313" key="2">
    <source>
        <dbReference type="EMBL" id="KRK71695.1"/>
    </source>
</evidence>
<keyword evidence="1" id="KW-0732">Signal</keyword>
<keyword evidence="3" id="KW-1185">Reference proteome</keyword>
<evidence type="ECO:0008006" key="4">
    <source>
        <dbReference type="Google" id="ProtNLM"/>
    </source>
</evidence>
<dbReference type="PATRIC" id="fig|1291734.4.peg.1989"/>